<dbReference type="SMART" id="SM01266">
    <property type="entry name" value="Mac"/>
    <property type="match status" value="1"/>
</dbReference>
<protein>
    <recommendedName>
        <fullName evidence="3">Maltose/galactoside acetyltransferase domain-containing protein</fullName>
    </recommendedName>
</protein>
<dbReference type="InterPro" id="IPR024688">
    <property type="entry name" value="Mac_dom"/>
</dbReference>
<dbReference type="EMBL" id="BSUN01000001">
    <property type="protein sequence ID" value="GMA34498.1"/>
    <property type="molecule type" value="Genomic_DNA"/>
</dbReference>
<proteinExistence type="inferred from homology"/>
<evidence type="ECO:0000256" key="1">
    <source>
        <dbReference type="ARBA" id="ARBA00007274"/>
    </source>
</evidence>
<evidence type="ECO:0000256" key="2">
    <source>
        <dbReference type="ARBA" id="ARBA00022679"/>
    </source>
</evidence>
<comment type="caution">
    <text evidence="4">The sequence shown here is derived from an EMBL/GenBank/DDBJ whole genome shotgun (WGS) entry which is preliminary data.</text>
</comment>
<sequence>MADLSPAADSRSHYERMLAGDLYIADDPEIGRRHQHAVGLADAYHRACIAGDEGARSILDEPRGQPR</sequence>
<keyword evidence="2" id="KW-0808">Transferase</keyword>
<feature type="domain" description="Maltose/galactoside acetyltransferase" evidence="3">
    <location>
        <begin position="14"/>
        <end position="65"/>
    </location>
</feature>
<organism evidence="4 5">
    <name type="scientific">Demequina litorisediminis</name>
    <dbReference type="NCBI Taxonomy" id="1849022"/>
    <lineage>
        <taxon>Bacteria</taxon>
        <taxon>Bacillati</taxon>
        <taxon>Actinomycetota</taxon>
        <taxon>Actinomycetes</taxon>
        <taxon>Micrococcales</taxon>
        <taxon>Demequinaceae</taxon>
        <taxon>Demequina</taxon>
    </lineage>
</organism>
<dbReference type="Proteomes" id="UP001157125">
    <property type="component" value="Unassembled WGS sequence"/>
</dbReference>
<gene>
    <name evidence="4" type="ORF">GCM10025876_07020</name>
</gene>
<dbReference type="Pfam" id="PF12464">
    <property type="entry name" value="Mac"/>
    <property type="match status" value="1"/>
</dbReference>
<reference evidence="5" key="1">
    <citation type="journal article" date="2019" name="Int. J. Syst. Evol. Microbiol.">
        <title>The Global Catalogue of Microorganisms (GCM) 10K type strain sequencing project: providing services to taxonomists for standard genome sequencing and annotation.</title>
        <authorList>
            <consortium name="The Broad Institute Genomics Platform"/>
            <consortium name="The Broad Institute Genome Sequencing Center for Infectious Disease"/>
            <person name="Wu L."/>
            <person name="Ma J."/>
        </authorList>
    </citation>
    <scope>NUCLEOTIDE SEQUENCE [LARGE SCALE GENOMIC DNA]</scope>
    <source>
        <strain evidence="5">NBRC 112299</strain>
    </source>
</reference>
<comment type="similarity">
    <text evidence="1">Belongs to the transferase hexapeptide repeat family.</text>
</comment>
<evidence type="ECO:0000259" key="3">
    <source>
        <dbReference type="SMART" id="SM01266"/>
    </source>
</evidence>
<evidence type="ECO:0000313" key="5">
    <source>
        <dbReference type="Proteomes" id="UP001157125"/>
    </source>
</evidence>
<name>A0ABQ6IBL7_9MICO</name>
<accession>A0ABQ6IBL7</accession>
<evidence type="ECO:0000313" key="4">
    <source>
        <dbReference type="EMBL" id="GMA34498.1"/>
    </source>
</evidence>
<keyword evidence="5" id="KW-1185">Reference proteome</keyword>